<reference evidence="2 3" key="1">
    <citation type="submission" date="2020-02" db="EMBL/GenBank/DDBJ databases">
        <title>Full genome sequence of Nocardioides sp. R-3366.</title>
        <authorList>
            <person name="Im W.-T."/>
        </authorList>
    </citation>
    <scope>NUCLEOTIDE SEQUENCE [LARGE SCALE GENOMIC DNA]</scope>
    <source>
        <strain evidence="2 3">R-3366</strain>
    </source>
</reference>
<keyword evidence="3" id="KW-1185">Reference proteome</keyword>
<dbReference type="InterPro" id="IPR041581">
    <property type="entry name" value="Glyoxalase_6"/>
</dbReference>
<protein>
    <submittedName>
        <fullName evidence="2">VOC family protein</fullName>
    </submittedName>
</protein>
<dbReference type="EMBL" id="CP049257">
    <property type="protein sequence ID" value="QIG44352.1"/>
    <property type="molecule type" value="Genomic_DNA"/>
</dbReference>
<dbReference type="PANTHER" id="PTHR35908:SF1">
    <property type="entry name" value="CONSERVED PROTEIN"/>
    <property type="match status" value="1"/>
</dbReference>
<dbReference type="InterPro" id="IPR029068">
    <property type="entry name" value="Glyas_Bleomycin-R_OHBP_Dase"/>
</dbReference>
<dbReference type="PANTHER" id="PTHR35908">
    <property type="entry name" value="HYPOTHETICAL FUSION PROTEIN"/>
    <property type="match status" value="1"/>
</dbReference>
<sequence length="246" mass="27236">MTPRWLTAFLDLPPDRYDAAAAFWAEVTGYERSAARGPEGQFASLLPPDGDVHLKLQRLGATTPRVHLDVLVDEPEQAEREALALGARVGSRPFDGVTVLRSPGGFTFCLARGSTGTRPAPRTWPDGHTSYVDQLCLDVPPSRYDAELDFWSALTGWRRKEREEEFGRVTPGDDQPLQLLVQRLDDEQDHVTAHLDWATSDPEAEVTAHEAAGATVLGRFDAWTVLRDPAGTTYCVTQRKPEERSA</sequence>
<feature type="domain" description="Glyoxalase-like" evidence="1">
    <location>
        <begin position="16"/>
        <end position="110"/>
    </location>
</feature>
<evidence type="ECO:0000313" key="2">
    <source>
        <dbReference type="EMBL" id="QIG44352.1"/>
    </source>
</evidence>
<dbReference type="Pfam" id="PF18029">
    <property type="entry name" value="Glyoxalase_6"/>
    <property type="match status" value="2"/>
</dbReference>
<dbReference type="RefSeq" id="WP_165235604.1">
    <property type="nucleotide sequence ID" value="NZ_CP049257.1"/>
</dbReference>
<accession>A0A6G6WGJ3</accession>
<evidence type="ECO:0000259" key="1">
    <source>
        <dbReference type="Pfam" id="PF18029"/>
    </source>
</evidence>
<proteinExistence type="predicted"/>
<dbReference type="KEGG" id="nano:G5V58_17615"/>
<dbReference type="Proteomes" id="UP000502996">
    <property type="component" value="Chromosome"/>
</dbReference>
<dbReference type="SUPFAM" id="SSF54593">
    <property type="entry name" value="Glyoxalase/Bleomycin resistance protein/Dihydroxybiphenyl dioxygenase"/>
    <property type="match status" value="2"/>
</dbReference>
<gene>
    <name evidence="2" type="ORF">G5V58_17615</name>
</gene>
<organism evidence="2 3">
    <name type="scientific">Nocardioides anomalus</name>
    <dbReference type="NCBI Taxonomy" id="2712223"/>
    <lineage>
        <taxon>Bacteria</taxon>
        <taxon>Bacillati</taxon>
        <taxon>Actinomycetota</taxon>
        <taxon>Actinomycetes</taxon>
        <taxon>Propionibacteriales</taxon>
        <taxon>Nocardioidaceae</taxon>
        <taxon>Nocardioides</taxon>
    </lineage>
</organism>
<dbReference type="AlphaFoldDB" id="A0A6G6WGJ3"/>
<dbReference type="Gene3D" id="3.10.180.10">
    <property type="entry name" value="2,3-Dihydroxybiphenyl 1,2-Dioxygenase, domain 1"/>
    <property type="match status" value="2"/>
</dbReference>
<evidence type="ECO:0000313" key="3">
    <source>
        <dbReference type="Proteomes" id="UP000502996"/>
    </source>
</evidence>
<name>A0A6G6WGJ3_9ACTN</name>
<feature type="domain" description="Glyoxalase-like" evidence="1">
    <location>
        <begin position="135"/>
        <end position="237"/>
    </location>
</feature>